<protein>
    <submittedName>
        <fullName evidence="2">Uncharacterized protein</fullName>
    </submittedName>
</protein>
<reference evidence="2" key="1">
    <citation type="journal article" date="2022" name="bioRxiv">
        <title>Sequencing and chromosome-scale assembly of the giantPleurodeles waltlgenome.</title>
        <authorList>
            <person name="Brown T."/>
            <person name="Elewa A."/>
            <person name="Iarovenko S."/>
            <person name="Subramanian E."/>
            <person name="Araus A.J."/>
            <person name="Petzold A."/>
            <person name="Susuki M."/>
            <person name="Suzuki K.-i.T."/>
            <person name="Hayashi T."/>
            <person name="Toyoda A."/>
            <person name="Oliveira C."/>
            <person name="Osipova E."/>
            <person name="Leigh N.D."/>
            <person name="Simon A."/>
            <person name="Yun M.H."/>
        </authorList>
    </citation>
    <scope>NUCLEOTIDE SEQUENCE</scope>
    <source>
        <strain evidence="2">20211129_DDA</strain>
        <tissue evidence="2">Liver</tissue>
    </source>
</reference>
<dbReference type="AlphaFoldDB" id="A0AAV7TRX6"/>
<feature type="region of interest" description="Disordered" evidence="1">
    <location>
        <begin position="24"/>
        <end position="54"/>
    </location>
</feature>
<proteinExistence type="predicted"/>
<dbReference type="EMBL" id="JANPWB010000006">
    <property type="protein sequence ID" value="KAJ1179358.1"/>
    <property type="molecule type" value="Genomic_DNA"/>
</dbReference>
<evidence type="ECO:0000313" key="2">
    <source>
        <dbReference type="EMBL" id="KAJ1179358.1"/>
    </source>
</evidence>
<feature type="compositionally biased region" description="Basic and acidic residues" evidence="1">
    <location>
        <begin position="34"/>
        <end position="54"/>
    </location>
</feature>
<organism evidence="2 3">
    <name type="scientific">Pleurodeles waltl</name>
    <name type="common">Iberian ribbed newt</name>
    <dbReference type="NCBI Taxonomy" id="8319"/>
    <lineage>
        <taxon>Eukaryota</taxon>
        <taxon>Metazoa</taxon>
        <taxon>Chordata</taxon>
        <taxon>Craniata</taxon>
        <taxon>Vertebrata</taxon>
        <taxon>Euteleostomi</taxon>
        <taxon>Amphibia</taxon>
        <taxon>Batrachia</taxon>
        <taxon>Caudata</taxon>
        <taxon>Salamandroidea</taxon>
        <taxon>Salamandridae</taxon>
        <taxon>Pleurodelinae</taxon>
        <taxon>Pleurodeles</taxon>
    </lineage>
</organism>
<gene>
    <name evidence="2" type="ORF">NDU88_004592</name>
</gene>
<feature type="region of interest" description="Disordered" evidence="1">
    <location>
        <begin position="73"/>
        <end position="101"/>
    </location>
</feature>
<accession>A0AAV7TRX6</accession>
<feature type="compositionally biased region" description="Basic residues" evidence="1">
    <location>
        <begin position="91"/>
        <end position="101"/>
    </location>
</feature>
<evidence type="ECO:0000256" key="1">
    <source>
        <dbReference type="SAM" id="MobiDB-lite"/>
    </source>
</evidence>
<sequence>MYNVMRLVEETGFKRVPTKMTVPAVRARSPKRTPKPEFLEMIHGEPKQQAKDKVPEYRLDGCKDLTDLKVQDNQSPGIDCMRGGSSYQSTAHRRQYKVSGG</sequence>
<name>A0AAV7TRX6_PLEWA</name>
<keyword evidence="3" id="KW-1185">Reference proteome</keyword>
<comment type="caution">
    <text evidence="2">The sequence shown here is derived from an EMBL/GenBank/DDBJ whole genome shotgun (WGS) entry which is preliminary data.</text>
</comment>
<evidence type="ECO:0000313" key="3">
    <source>
        <dbReference type="Proteomes" id="UP001066276"/>
    </source>
</evidence>
<dbReference type="Proteomes" id="UP001066276">
    <property type="component" value="Chromosome 3_2"/>
</dbReference>